<dbReference type="HOGENOM" id="CLU_005533_12_1_1"/>
<gene>
    <name evidence="5" type="ORF">ARALYDRAFT_892191</name>
</gene>
<dbReference type="STRING" id="81972.D7KIM9"/>
<dbReference type="eggNOG" id="KOG3178">
    <property type="taxonomic scope" value="Eukaryota"/>
</dbReference>
<keyword evidence="2" id="KW-0808">Transferase</keyword>
<dbReference type="Gramene" id="scaffold_104985.1">
    <property type="protein sequence ID" value="scaffold_104985.1"/>
    <property type="gene ID" value="scaffold_104985.1"/>
</dbReference>
<dbReference type="GO" id="GO:0032259">
    <property type="term" value="P:methylation"/>
    <property type="evidence" value="ECO:0007669"/>
    <property type="project" value="UniProtKB-KW"/>
</dbReference>
<dbReference type="EMBL" id="GL348713">
    <property type="protein sequence ID" value="EFH67933.1"/>
    <property type="molecule type" value="Genomic_DNA"/>
</dbReference>
<keyword evidence="1" id="KW-0489">Methyltransferase</keyword>
<dbReference type="AlphaFoldDB" id="D7KIM9"/>
<name>D7KIM9_ARALL</name>
<feature type="domain" description="O-methyltransferase C-terminal" evidence="4">
    <location>
        <begin position="55"/>
        <end position="146"/>
    </location>
</feature>
<dbReference type="InterPro" id="IPR029063">
    <property type="entry name" value="SAM-dependent_MTases_sf"/>
</dbReference>
<dbReference type="Pfam" id="PF00891">
    <property type="entry name" value="Methyltransf_2"/>
    <property type="match status" value="2"/>
</dbReference>
<keyword evidence="3" id="KW-0949">S-adenosyl-L-methionine</keyword>
<dbReference type="Proteomes" id="UP000008694">
    <property type="component" value="Unassembled WGS sequence"/>
</dbReference>
<evidence type="ECO:0000256" key="2">
    <source>
        <dbReference type="ARBA" id="ARBA00022679"/>
    </source>
</evidence>
<protein>
    <recommendedName>
        <fullName evidence="4">O-methyltransferase C-terminal domain-containing protein</fullName>
    </recommendedName>
</protein>
<dbReference type="InterPro" id="IPR016461">
    <property type="entry name" value="COMT-like"/>
</dbReference>
<evidence type="ECO:0000259" key="4">
    <source>
        <dbReference type="Pfam" id="PF00891"/>
    </source>
</evidence>
<proteinExistence type="predicted"/>
<organism evidence="6">
    <name type="scientific">Arabidopsis lyrata subsp. lyrata</name>
    <name type="common">Lyre-leaved rock-cress</name>
    <dbReference type="NCBI Taxonomy" id="81972"/>
    <lineage>
        <taxon>Eukaryota</taxon>
        <taxon>Viridiplantae</taxon>
        <taxon>Streptophyta</taxon>
        <taxon>Embryophyta</taxon>
        <taxon>Tracheophyta</taxon>
        <taxon>Spermatophyta</taxon>
        <taxon>Magnoliopsida</taxon>
        <taxon>eudicotyledons</taxon>
        <taxon>Gunneridae</taxon>
        <taxon>Pentapetalae</taxon>
        <taxon>rosids</taxon>
        <taxon>malvids</taxon>
        <taxon>Brassicales</taxon>
        <taxon>Brassicaceae</taxon>
        <taxon>Camelineae</taxon>
        <taxon>Arabidopsis</taxon>
    </lineage>
</organism>
<keyword evidence="6" id="KW-1185">Reference proteome</keyword>
<evidence type="ECO:0000256" key="3">
    <source>
        <dbReference type="ARBA" id="ARBA00022691"/>
    </source>
</evidence>
<dbReference type="PROSITE" id="PS51683">
    <property type="entry name" value="SAM_OMT_II"/>
    <property type="match status" value="1"/>
</dbReference>
<dbReference type="SUPFAM" id="SSF53335">
    <property type="entry name" value="S-adenosyl-L-methionine-dependent methyltransferases"/>
    <property type="match status" value="1"/>
</dbReference>
<reference evidence="6" key="1">
    <citation type="journal article" date="2011" name="Nat. Genet.">
        <title>The Arabidopsis lyrata genome sequence and the basis of rapid genome size change.</title>
        <authorList>
            <person name="Hu T.T."/>
            <person name="Pattyn P."/>
            <person name="Bakker E.G."/>
            <person name="Cao J."/>
            <person name="Cheng J.-F."/>
            <person name="Clark R.M."/>
            <person name="Fahlgren N."/>
            <person name="Fawcett J.A."/>
            <person name="Grimwood J."/>
            <person name="Gundlach H."/>
            <person name="Haberer G."/>
            <person name="Hollister J.D."/>
            <person name="Ossowski S."/>
            <person name="Ottilar R.P."/>
            <person name="Salamov A.A."/>
            <person name="Schneeberger K."/>
            <person name="Spannagl M."/>
            <person name="Wang X."/>
            <person name="Yang L."/>
            <person name="Nasrallah M.E."/>
            <person name="Bergelson J."/>
            <person name="Carrington J.C."/>
            <person name="Gaut B.S."/>
            <person name="Schmutz J."/>
            <person name="Mayer K.F.X."/>
            <person name="Van de Peer Y."/>
            <person name="Grigoriev I.V."/>
            <person name="Nordborg M."/>
            <person name="Weigel D."/>
            <person name="Guo Y.-L."/>
        </authorList>
    </citation>
    <scope>NUCLEOTIDE SEQUENCE [LARGE SCALE GENOMIC DNA]</scope>
    <source>
        <strain evidence="6">cv. MN47</strain>
    </source>
</reference>
<evidence type="ECO:0000313" key="6">
    <source>
        <dbReference type="Proteomes" id="UP000008694"/>
    </source>
</evidence>
<dbReference type="InterPro" id="IPR001077">
    <property type="entry name" value="COMT_C"/>
</dbReference>
<dbReference type="Gene3D" id="3.40.50.150">
    <property type="entry name" value="Vaccinia Virus protein VP39"/>
    <property type="match status" value="2"/>
</dbReference>
<sequence>MLAALPTELECFTFDSLRTITCSAIKQIVLKYVAQKPREVYGLTSRRQYKKVEHRHIYEGANGALVFEYMKENANTKERFNEAMTSHTSIVMKKILENYNGFESLSDLVDVGGSLGSNLTQILSKYLHIKGVNFDLPHIVKEAPQIHVLLCMIQWILHDWNDEKCVEILKKCKKALPETGRIIVIEMILLREVSETDVATKNSLCLDLTMMTITSGGKERTEEEFEDLAKKAGFKPPKIIYGAYSFWMIIELYPT</sequence>
<dbReference type="PANTHER" id="PTHR11746">
    <property type="entry name" value="O-METHYLTRANSFERASE"/>
    <property type="match status" value="1"/>
</dbReference>
<evidence type="ECO:0000313" key="5">
    <source>
        <dbReference type="EMBL" id="EFH67933.1"/>
    </source>
</evidence>
<dbReference type="GO" id="GO:0008171">
    <property type="term" value="F:O-methyltransferase activity"/>
    <property type="evidence" value="ECO:0007669"/>
    <property type="project" value="InterPro"/>
</dbReference>
<accession>D7KIM9</accession>
<feature type="domain" description="O-methyltransferase C-terminal" evidence="4">
    <location>
        <begin position="151"/>
        <end position="235"/>
    </location>
</feature>
<evidence type="ECO:0000256" key="1">
    <source>
        <dbReference type="ARBA" id="ARBA00022603"/>
    </source>
</evidence>